<dbReference type="PANTHER" id="PTHR44119:SF1">
    <property type="entry name" value="MAGNESIUM-CHELATASE SUBUNIT CHLH, CHLOROPLASTIC"/>
    <property type="match status" value="1"/>
</dbReference>
<comment type="caution">
    <text evidence="2">The sequence shown here is derived from an EMBL/GenBank/DDBJ whole genome shotgun (WGS) entry which is preliminary data.</text>
</comment>
<name>A0A699YIN7_HAELA</name>
<accession>A0A699YIN7</accession>
<proteinExistence type="predicted"/>
<dbReference type="InterPro" id="IPR003672">
    <property type="entry name" value="CobN/Mg_chltase"/>
</dbReference>
<gene>
    <name evidence="2" type="ORF">HaLaN_04177</name>
</gene>
<protein>
    <submittedName>
        <fullName evidence="2">DUF3479 domain-containing protein</fullName>
    </submittedName>
</protein>
<organism evidence="2 3">
    <name type="scientific">Haematococcus lacustris</name>
    <name type="common">Green alga</name>
    <name type="synonym">Haematococcus pluvialis</name>
    <dbReference type="NCBI Taxonomy" id="44745"/>
    <lineage>
        <taxon>Eukaryota</taxon>
        <taxon>Viridiplantae</taxon>
        <taxon>Chlorophyta</taxon>
        <taxon>core chlorophytes</taxon>
        <taxon>Chlorophyceae</taxon>
        <taxon>CS clade</taxon>
        <taxon>Chlamydomonadales</taxon>
        <taxon>Haematococcaceae</taxon>
        <taxon>Haematococcus</taxon>
    </lineage>
</organism>
<evidence type="ECO:0000313" key="3">
    <source>
        <dbReference type="Proteomes" id="UP000485058"/>
    </source>
</evidence>
<keyword evidence="3" id="KW-1185">Reference proteome</keyword>
<dbReference type="Proteomes" id="UP000485058">
    <property type="component" value="Unassembled WGS sequence"/>
</dbReference>
<sequence length="122" mass="13376">WTGFYEDPLQRALRGTPFAAAHRPDLLNTFKYLEFCLQQIVKDNEVGALIQGLNGAYVEPGPGGDPIRNPSVLPTGKNIHALDPQSIPTQAALKSAKLVVDRLLERQRIDNGGQYPETIALV</sequence>
<feature type="domain" description="CobN/magnesium chelatase" evidence="1">
    <location>
        <begin position="31"/>
        <end position="122"/>
    </location>
</feature>
<dbReference type="Pfam" id="PF02514">
    <property type="entry name" value="CobN-Mg_chel"/>
    <property type="match status" value="1"/>
</dbReference>
<feature type="non-terminal residue" evidence="2">
    <location>
        <position position="1"/>
    </location>
</feature>
<dbReference type="AlphaFoldDB" id="A0A699YIN7"/>
<dbReference type="EMBL" id="BLLF01000208">
    <property type="protein sequence ID" value="GFH09095.1"/>
    <property type="molecule type" value="Genomic_DNA"/>
</dbReference>
<evidence type="ECO:0000313" key="2">
    <source>
        <dbReference type="EMBL" id="GFH09095.1"/>
    </source>
</evidence>
<evidence type="ECO:0000259" key="1">
    <source>
        <dbReference type="Pfam" id="PF02514"/>
    </source>
</evidence>
<feature type="non-terminal residue" evidence="2">
    <location>
        <position position="122"/>
    </location>
</feature>
<dbReference type="PANTHER" id="PTHR44119">
    <property type="entry name" value="MAGNESIUM-CHELATASE SUBUNIT CHLH, CHLOROPLASTIC"/>
    <property type="match status" value="1"/>
</dbReference>
<dbReference type="GO" id="GO:0009507">
    <property type="term" value="C:chloroplast"/>
    <property type="evidence" value="ECO:0007669"/>
    <property type="project" value="TreeGrafter"/>
</dbReference>
<reference evidence="2 3" key="1">
    <citation type="submission" date="2020-02" db="EMBL/GenBank/DDBJ databases">
        <title>Draft genome sequence of Haematococcus lacustris strain NIES-144.</title>
        <authorList>
            <person name="Morimoto D."/>
            <person name="Nakagawa S."/>
            <person name="Yoshida T."/>
            <person name="Sawayama S."/>
        </authorList>
    </citation>
    <scope>NUCLEOTIDE SEQUENCE [LARGE SCALE GENOMIC DNA]</scope>
    <source>
        <strain evidence="2 3">NIES-144</strain>
    </source>
</reference>